<dbReference type="Gene3D" id="1.10.10.2670">
    <property type="entry name" value="E3 ubiquitin-protein ligase"/>
    <property type="match status" value="1"/>
</dbReference>
<reference evidence="4 5" key="1">
    <citation type="journal article" date="2021" name="Sci. Rep.">
        <title>Genome sequencing of the multicellular alga Astrephomene provides insights into convergent evolution of germ-soma differentiation.</title>
        <authorList>
            <person name="Yamashita S."/>
            <person name="Yamamoto K."/>
            <person name="Matsuzaki R."/>
            <person name="Suzuki S."/>
            <person name="Yamaguchi H."/>
            <person name="Hirooka S."/>
            <person name="Minakuchi Y."/>
            <person name="Miyagishima S."/>
            <person name="Kawachi M."/>
            <person name="Toyoda A."/>
            <person name="Nozaki H."/>
        </authorList>
    </citation>
    <scope>NUCLEOTIDE SEQUENCE [LARGE SCALE GENOMIC DNA]</scope>
    <source>
        <strain evidence="4 5">NIES-4017</strain>
    </source>
</reference>
<evidence type="ECO:0000313" key="4">
    <source>
        <dbReference type="EMBL" id="GFR39990.1"/>
    </source>
</evidence>
<keyword evidence="1" id="KW-0479">Metal-binding</keyword>
<dbReference type="GO" id="GO:0061630">
    <property type="term" value="F:ubiquitin protein ligase activity"/>
    <property type="evidence" value="ECO:0007669"/>
    <property type="project" value="UniProtKB-UniRule"/>
</dbReference>
<sequence>LAGRRVRQLLALRLDTGGSGGSNSSSSSSNTSGGLPSSSSASSSPSDPSGPLPSGEERGGSGSAGAASAGGAGGGGGVSCWRPLSRSVLLCQAFASQVIAGQWLRNGDDVIREVSYLLHYREFTDLDLLVTQLWMASEQPPVALYGTLAALGGGELLRTAGVPPPAAAPSASPRLPPSDSSSSDPTTAAAAALHALVCLLRERGVSGLGAEERLRGLLVQWLALRDWTYNHLVEQLPPDLQQHPQLEQVLSEVSSYRAASLSQARHYCLRRDAWHLFSPHFHHYTPHMRSKAWERALREGGPPPPPPPPAPAATVPSGAAGAGAGAGAADSSVVSSRGGGYPPHWQLRPPRHPLPASLAPLQRVLGTEG</sequence>
<protein>
    <recommendedName>
        <fullName evidence="1">E3 ubiquitin-protein ligase</fullName>
        <ecNumber evidence="1">2.3.2.27</ecNumber>
    </recommendedName>
</protein>
<dbReference type="GO" id="GO:0008270">
    <property type="term" value="F:zinc ion binding"/>
    <property type="evidence" value="ECO:0007669"/>
    <property type="project" value="UniProtKB-UniRule"/>
</dbReference>
<dbReference type="GO" id="GO:0005737">
    <property type="term" value="C:cytoplasm"/>
    <property type="evidence" value="ECO:0007669"/>
    <property type="project" value="TreeGrafter"/>
</dbReference>
<feature type="domain" description="E3 ubiquitin-protein ligase UBR1-like winged-helix" evidence="3">
    <location>
        <begin position="215"/>
        <end position="295"/>
    </location>
</feature>
<keyword evidence="1" id="KW-0808">Transferase</keyword>
<feature type="region of interest" description="Disordered" evidence="2">
    <location>
        <begin position="162"/>
        <end position="186"/>
    </location>
</feature>
<dbReference type="GO" id="GO:0071596">
    <property type="term" value="P:ubiquitin-dependent protein catabolic process via the N-end rule pathway"/>
    <property type="evidence" value="ECO:0007669"/>
    <property type="project" value="UniProtKB-UniRule"/>
</dbReference>
<dbReference type="EC" id="2.3.2.27" evidence="1"/>
<feature type="non-terminal residue" evidence="4">
    <location>
        <position position="1"/>
    </location>
</feature>
<gene>
    <name evidence="4" type="ORF">Agub_g524</name>
</gene>
<dbReference type="InterPro" id="IPR042065">
    <property type="entry name" value="E3_ELL-like"/>
</dbReference>
<dbReference type="Pfam" id="PF22960">
    <property type="entry name" value="WHD_UBR1"/>
    <property type="match status" value="1"/>
</dbReference>
<dbReference type="Proteomes" id="UP001054857">
    <property type="component" value="Unassembled WGS sequence"/>
</dbReference>
<dbReference type="SUPFAM" id="SSF46785">
    <property type="entry name" value="Winged helix' DNA-binding domain"/>
    <property type="match status" value="1"/>
</dbReference>
<dbReference type="PANTHER" id="PTHR21497:SF24">
    <property type="entry name" value="E3 UBIQUITIN-PROTEIN LIGASE UBR1"/>
    <property type="match status" value="1"/>
</dbReference>
<feature type="region of interest" description="Disordered" evidence="2">
    <location>
        <begin position="12"/>
        <end position="69"/>
    </location>
</feature>
<name>A0AAD3DDY8_9CHLO</name>
<dbReference type="GO" id="GO:0016567">
    <property type="term" value="P:protein ubiquitination"/>
    <property type="evidence" value="ECO:0007669"/>
    <property type="project" value="UniProtKB-UniRule"/>
</dbReference>
<dbReference type="InterPro" id="IPR039164">
    <property type="entry name" value="UBR1-like"/>
</dbReference>
<proteinExistence type="inferred from homology"/>
<evidence type="ECO:0000256" key="1">
    <source>
        <dbReference type="RuleBase" id="RU366018"/>
    </source>
</evidence>
<feature type="compositionally biased region" description="Low complexity" evidence="2">
    <location>
        <begin position="168"/>
        <end position="186"/>
    </location>
</feature>
<feature type="compositionally biased region" description="Gly residues" evidence="2">
    <location>
        <begin position="60"/>
        <end position="69"/>
    </location>
</feature>
<feature type="region of interest" description="Disordered" evidence="2">
    <location>
        <begin position="296"/>
        <end position="369"/>
    </location>
</feature>
<evidence type="ECO:0000256" key="2">
    <source>
        <dbReference type="SAM" id="MobiDB-lite"/>
    </source>
</evidence>
<dbReference type="InterPro" id="IPR036390">
    <property type="entry name" value="WH_DNA-bd_sf"/>
</dbReference>
<evidence type="ECO:0000259" key="3">
    <source>
        <dbReference type="Pfam" id="PF22960"/>
    </source>
</evidence>
<keyword evidence="1" id="KW-0833">Ubl conjugation pathway</keyword>
<feature type="compositionally biased region" description="Pro residues" evidence="2">
    <location>
        <begin position="301"/>
        <end position="311"/>
    </location>
</feature>
<comment type="similarity">
    <text evidence="1">Belongs to the E3 ubiquitin-protein ligase UBR1-like family.</text>
</comment>
<comment type="caution">
    <text evidence="4">The sequence shown here is derived from an EMBL/GenBank/DDBJ whole genome shotgun (WGS) entry which is preliminary data.</text>
</comment>
<feature type="non-terminal residue" evidence="4">
    <location>
        <position position="369"/>
    </location>
</feature>
<comment type="pathway">
    <text evidence="1">Protein modification; protein ubiquitination.</text>
</comment>
<keyword evidence="5" id="KW-1185">Reference proteome</keyword>
<keyword evidence="1" id="KW-0863">Zinc-finger</keyword>
<dbReference type="EMBL" id="BMAR01000001">
    <property type="protein sequence ID" value="GFR39990.1"/>
    <property type="molecule type" value="Genomic_DNA"/>
</dbReference>
<dbReference type="InterPro" id="IPR055194">
    <property type="entry name" value="UBR1-like_WH"/>
</dbReference>
<keyword evidence="1" id="KW-0862">Zinc</keyword>
<dbReference type="AlphaFoldDB" id="A0AAD3DDY8"/>
<comment type="catalytic activity">
    <reaction evidence="1">
        <text>S-ubiquitinyl-[E2 ubiquitin-conjugating enzyme]-L-cysteine + [acceptor protein]-L-lysine = [E2 ubiquitin-conjugating enzyme]-L-cysteine + N(6)-ubiquitinyl-[acceptor protein]-L-lysine.</text>
        <dbReference type="EC" id="2.3.2.27"/>
    </reaction>
</comment>
<feature type="compositionally biased region" description="Low complexity" evidence="2">
    <location>
        <begin position="327"/>
        <end position="336"/>
    </location>
</feature>
<dbReference type="GO" id="GO:0000151">
    <property type="term" value="C:ubiquitin ligase complex"/>
    <property type="evidence" value="ECO:0007669"/>
    <property type="project" value="TreeGrafter"/>
</dbReference>
<accession>A0AAD3DDY8</accession>
<comment type="function">
    <text evidence="1">Ubiquitin ligase protein which is a component of the N-end rule pathway. Recognizes and binds to proteins bearing specific N-terminal residues that are destabilizing according to the N-end rule, leading to their ubiquitination and subsequent degradation.</text>
</comment>
<evidence type="ECO:0000313" key="5">
    <source>
        <dbReference type="Proteomes" id="UP001054857"/>
    </source>
</evidence>
<feature type="compositionally biased region" description="Low complexity" evidence="2">
    <location>
        <begin position="22"/>
        <end position="54"/>
    </location>
</feature>
<organism evidence="4 5">
    <name type="scientific">Astrephomene gubernaculifera</name>
    <dbReference type="NCBI Taxonomy" id="47775"/>
    <lineage>
        <taxon>Eukaryota</taxon>
        <taxon>Viridiplantae</taxon>
        <taxon>Chlorophyta</taxon>
        <taxon>core chlorophytes</taxon>
        <taxon>Chlorophyceae</taxon>
        <taxon>CS clade</taxon>
        <taxon>Chlamydomonadales</taxon>
        <taxon>Astrephomenaceae</taxon>
        <taxon>Astrephomene</taxon>
    </lineage>
</organism>
<dbReference type="PANTHER" id="PTHR21497">
    <property type="entry name" value="UBIQUITIN LIGASE E3 ALPHA-RELATED"/>
    <property type="match status" value="1"/>
</dbReference>